<dbReference type="AlphaFoldDB" id="A0A6A6EYJ8"/>
<feature type="signal peptide" evidence="1">
    <location>
        <begin position="1"/>
        <end position="18"/>
    </location>
</feature>
<dbReference type="EMBL" id="ML992717">
    <property type="protein sequence ID" value="KAF2206552.1"/>
    <property type="molecule type" value="Genomic_DNA"/>
</dbReference>
<evidence type="ECO:0000313" key="2">
    <source>
        <dbReference type="EMBL" id="KAF2206552.1"/>
    </source>
</evidence>
<protein>
    <submittedName>
        <fullName evidence="2">Uncharacterized protein</fullName>
    </submittedName>
</protein>
<name>A0A6A6EYJ8_9PEZI</name>
<organism evidence="2 3">
    <name type="scientific">Cercospora zeae-maydis SCOH1-5</name>
    <dbReference type="NCBI Taxonomy" id="717836"/>
    <lineage>
        <taxon>Eukaryota</taxon>
        <taxon>Fungi</taxon>
        <taxon>Dikarya</taxon>
        <taxon>Ascomycota</taxon>
        <taxon>Pezizomycotina</taxon>
        <taxon>Dothideomycetes</taxon>
        <taxon>Dothideomycetidae</taxon>
        <taxon>Mycosphaerellales</taxon>
        <taxon>Mycosphaerellaceae</taxon>
        <taxon>Cercospora</taxon>
    </lineage>
</organism>
<dbReference type="OrthoDB" id="10557643at2759"/>
<accession>A0A6A6EYJ8</accession>
<gene>
    <name evidence="2" type="ORF">CERZMDRAFT_89177</name>
</gene>
<keyword evidence="3" id="KW-1185">Reference proteome</keyword>
<evidence type="ECO:0000256" key="1">
    <source>
        <dbReference type="SAM" id="SignalP"/>
    </source>
</evidence>
<evidence type="ECO:0000313" key="3">
    <source>
        <dbReference type="Proteomes" id="UP000799539"/>
    </source>
</evidence>
<dbReference type="Proteomes" id="UP000799539">
    <property type="component" value="Unassembled WGS sequence"/>
</dbReference>
<feature type="chain" id="PRO_5025608514" evidence="1">
    <location>
        <begin position="19"/>
        <end position="149"/>
    </location>
</feature>
<keyword evidence="1" id="KW-0732">Signal</keyword>
<sequence>MKFTKLIVALAGLTSVMGIRTWSSPTSNGNNSDLVLCMEEMRAMLEKNPRASHLQGYQCGSSMWHVGGTNEWEPIKNNLKAFRKCEAKLAAAVVTSRDWFLCKWTDMWGWRAVGYAPVGKHVCASCDPPWMHPAHTGPEPEPRRLAVRF</sequence>
<proteinExistence type="predicted"/>
<reference evidence="2" key="1">
    <citation type="journal article" date="2020" name="Stud. Mycol.">
        <title>101 Dothideomycetes genomes: a test case for predicting lifestyles and emergence of pathogens.</title>
        <authorList>
            <person name="Haridas S."/>
            <person name="Albert R."/>
            <person name="Binder M."/>
            <person name="Bloem J."/>
            <person name="Labutti K."/>
            <person name="Salamov A."/>
            <person name="Andreopoulos B."/>
            <person name="Baker S."/>
            <person name="Barry K."/>
            <person name="Bills G."/>
            <person name="Bluhm B."/>
            <person name="Cannon C."/>
            <person name="Castanera R."/>
            <person name="Culley D."/>
            <person name="Daum C."/>
            <person name="Ezra D."/>
            <person name="Gonzalez J."/>
            <person name="Henrissat B."/>
            <person name="Kuo A."/>
            <person name="Liang C."/>
            <person name="Lipzen A."/>
            <person name="Lutzoni F."/>
            <person name="Magnuson J."/>
            <person name="Mondo S."/>
            <person name="Nolan M."/>
            <person name="Ohm R."/>
            <person name="Pangilinan J."/>
            <person name="Park H.-J."/>
            <person name="Ramirez L."/>
            <person name="Alfaro M."/>
            <person name="Sun H."/>
            <person name="Tritt A."/>
            <person name="Yoshinaga Y."/>
            <person name="Zwiers L.-H."/>
            <person name="Turgeon B."/>
            <person name="Goodwin S."/>
            <person name="Spatafora J."/>
            <person name="Crous P."/>
            <person name="Grigoriev I."/>
        </authorList>
    </citation>
    <scope>NUCLEOTIDE SEQUENCE</scope>
    <source>
        <strain evidence="2">SCOH1-5</strain>
    </source>
</reference>